<keyword evidence="2" id="KW-0732">Signal</keyword>
<dbReference type="InterPro" id="IPR032675">
    <property type="entry name" value="LRR_dom_sf"/>
</dbReference>
<name>A0A182XYU6_ANOST</name>
<evidence type="ECO:0008006" key="6">
    <source>
        <dbReference type="Google" id="ProtNLM"/>
    </source>
</evidence>
<dbReference type="SMART" id="SM00369">
    <property type="entry name" value="LRR_TYP"/>
    <property type="match status" value="4"/>
</dbReference>
<dbReference type="OMA" id="CCNPAGA"/>
<keyword evidence="1" id="KW-0433">Leucine-rich repeat</keyword>
<accession>A0A182XYU6</accession>
<sequence>MAAYPGVYFSVIVLCLFSPTRAGLFQDFKCYSWSEVCRLKEVVLESEKEITTASFSNIRDPLVIESGTIPKFSEELFSKLSAVSDLTIDRVGIKQLFVRPSLLHLSAVGNAIDTVVLDSEATVFSMLTLHLSHNKLTSLPPLDRFVRLMTLVVDHNLLTSIDMGSFGPLSNLRALSLAHNLLLTVTSPPDTPMQLIKLRRLSFAGNQLAMLDIRTWELDSLEVFNVTGNSLTRIEGSFTKLPVLRRLELARNRWYCEWLMMLYTETEAAPGGGFRLDSDEPDRCRDENMITSHHHCCNPAGAEGSGLVDIFGEKWDELKRLSRLLDTLNSTVANGSASVNRVLNTQNASLSTQIANISETQREQTAQLRELERGIDRLKDRLTDLQSDLKEKVDRLSLEVNGRWNDTIADSGELSNATQMTTGPTNWPAVASENEKNLSRLRELLVTTTKQFNDYASRTFEQEALVKSQRERIDTVQQELDKERSNGKQMQQQMDKLVKTVDLIYNFLREVRDGSVEKLD</sequence>
<dbReference type="STRING" id="30069.A0A182XYU6"/>
<dbReference type="InterPro" id="IPR001611">
    <property type="entry name" value="Leu-rich_rpt"/>
</dbReference>
<organism evidence="4 5">
    <name type="scientific">Anopheles stephensi</name>
    <name type="common">Indo-Pakistan malaria mosquito</name>
    <dbReference type="NCBI Taxonomy" id="30069"/>
    <lineage>
        <taxon>Eukaryota</taxon>
        <taxon>Metazoa</taxon>
        <taxon>Ecdysozoa</taxon>
        <taxon>Arthropoda</taxon>
        <taxon>Hexapoda</taxon>
        <taxon>Insecta</taxon>
        <taxon>Pterygota</taxon>
        <taxon>Neoptera</taxon>
        <taxon>Endopterygota</taxon>
        <taxon>Diptera</taxon>
        <taxon>Nematocera</taxon>
        <taxon>Culicoidea</taxon>
        <taxon>Culicidae</taxon>
        <taxon>Anophelinae</taxon>
        <taxon>Anopheles</taxon>
    </lineage>
</organism>
<dbReference type="Gene3D" id="3.80.10.10">
    <property type="entry name" value="Ribonuclease Inhibitor"/>
    <property type="match status" value="1"/>
</dbReference>
<evidence type="ECO:0000313" key="4">
    <source>
        <dbReference type="EnsemblMetazoa" id="ASTEI01382-PA"/>
    </source>
</evidence>
<evidence type="ECO:0000256" key="2">
    <source>
        <dbReference type="ARBA" id="ARBA00022729"/>
    </source>
</evidence>
<dbReference type="PROSITE" id="PS51450">
    <property type="entry name" value="LRR"/>
    <property type="match status" value="1"/>
</dbReference>
<evidence type="ECO:0000256" key="3">
    <source>
        <dbReference type="ARBA" id="ARBA00022737"/>
    </source>
</evidence>
<dbReference type="VEuPathDB" id="VectorBase:ASTE005918"/>
<dbReference type="InterPro" id="IPR003591">
    <property type="entry name" value="Leu-rich_rpt_typical-subtyp"/>
</dbReference>
<dbReference type="PANTHER" id="PTHR24373:SF275">
    <property type="entry name" value="TIR DOMAIN-CONTAINING PROTEIN"/>
    <property type="match status" value="1"/>
</dbReference>
<keyword evidence="5" id="KW-1185">Reference proteome</keyword>
<dbReference type="AlphaFoldDB" id="A0A182XYU6"/>
<evidence type="ECO:0000313" key="5">
    <source>
        <dbReference type="Proteomes" id="UP000076408"/>
    </source>
</evidence>
<dbReference type="VEuPathDB" id="VectorBase:ASTEI20_041309"/>
<dbReference type="VEuPathDB" id="VectorBase:ASTEI01382"/>
<protein>
    <recommendedName>
        <fullName evidence="6">Leucine-rich immune protein (Short)</fullName>
    </recommendedName>
</protein>
<proteinExistence type="predicted"/>
<dbReference type="PANTHER" id="PTHR24373">
    <property type="entry name" value="SLIT RELATED LEUCINE-RICH REPEAT NEURONAL PROTEIN"/>
    <property type="match status" value="1"/>
</dbReference>
<dbReference type="Proteomes" id="UP000076408">
    <property type="component" value="Unassembled WGS sequence"/>
</dbReference>
<dbReference type="InterPro" id="IPR050328">
    <property type="entry name" value="Dev_Immune_Receptor"/>
</dbReference>
<evidence type="ECO:0000256" key="1">
    <source>
        <dbReference type="ARBA" id="ARBA00022614"/>
    </source>
</evidence>
<dbReference type="SUPFAM" id="SSF52075">
    <property type="entry name" value="Outer arm dynein light chain 1"/>
    <property type="match status" value="1"/>
</dbReference>
<reference evidence="4" key="2">
    <citation type="submission" date="2020-05" db="UniProtKB">
        <authorList>
            <consortium name="EnsemblMetazoa"/>
        </authorList>
    </citation>
    <scope>IDENTIFICATION</scope>
    <source>
        <strain evidence="4">Indian</strain>
    </source>
</reference>
<keyword evidence="3" id="KW-0677">Repeat</keyword>
<reference evidence="5" key="1">
    <citation type="journal article" date="2014" name="Genome Biol.">
        <title>Genome analysis of a major urban malaria vector mosquito, Anopheles stephensi.</title>
        <authorList>
            <person name="Jiang X."/>
            <person name="Peery A."/>
            <person name="Hall A.B."/>
            <person name="Sharma A."/>
            <person name="Chen X.G."/>
            <person name="Waterhouse R.M."/>
            <person name="Komissarov A."/>
            <person name="Riehle M.M."/>
            <person name="Shouche Y."/>
            <person name="Sharakhova M.V."/>
            <person name="Lawson D."/>
            <person name="Pakpour N."/>
            <person name="Arensburger P."/>
            <person name="Davidson V.L."/>
            <person name="Eiglmeier K."/>
            <person name="Emrich S."/>
            <person name="George P."/>
            <person name="Kennedy R.C."/>
            <person name="Mane S.P."/>
            <person name="Maslen G."/>
            <person name="Oringanje C."/>
            <person name="Qi Y."/>
            <person name="Settlage R."/>
            <person name="Tojo M."/>
            <person name="Tubio J.M."/>
            <person name="Unger M.F."/>
            <person name="Wang B."/>
            <person name="Vernick K.D."/>
            <person name="Ribeiro J.M."/>
            <person name="James A.A."/>
            <person name="Michel K."/>
            <person name="Riehle M.A."/>
            <person name="Luckhart S."/>
            <person name="Sharakhov I.V."/>
            <person name="Tu Z."/>
        </authorList>
    </citation>
    <scope>NUCLEOTIDE SEQUENCE [LARGE SCALE GENOMIC DNA]</scope>
    <source>
        <strain evidence="5">Indian</strain>
    </source>
</reference>
<dbReference type="Pfam" id="PF13855">
    <property type="entry name" value="LRR_8"/>
    <property type="match status" value="1"/>
</dbReference>
<dbReference type="EnsemblMetazoa" id="ASTEI01382-RA">
    <property type="protein sequence ID" value="ASTEI01382-PA"/>
    <property type="gene ID" value="ASTEI01382"/>
</dbReference>